<name>E8ZKI7_MYCHL</name>
<dbReference type="AlphaFoldDB" id="E8ZKI7"/>
<proteinExistence type="predicted"/>
<evidence type="ECO:0000313" key="1">
    <source>
        <dbReference type="EMBL" id="CBY92153.1"/>
    </source>
</evidence>
<protein>
    <submittedName>
        <fullName evidence="1">Uncharacterized protein</fullName>
    </submittedName>
</protein>
<dbReference type="Proteomes" id="UP000008637">
    <property type="component" value="Chromosome"/>
</dbReference>
<reference evidence="1 2" key="1">
    <citation type="journal article" date="2011" name="J. Bacteriol.">
        <title>Complete genome sequence of Mycoplasma haemofelis, a hemotropic mycoplasma.</title>
        <authorList>
            <person name="Barker E.N."/>
            <person name="Helps C.R."/>
            <person name="Peters I.R."/>
            <person name="Darby A.C."/>
            <person name="Radford A.D."/>
            <person name="Tasker S."/>
        </authorList>
    </citation>
    <scope>NUCLEOTIDE SEQUENCE [LARGE SCALE GENOMIC DNA]</scope>
    <source>
        <strain evidence="1 2">Langford 1</strain>
    </source>
</reference>
<keyword evidence="2" id="KW-1185">Reference proteome</keyword>
<dbReference type="EMBL" id="FR773153">
    <property type="protein sequence ID" value="CBY92153.1"/>
    <property type="molecule type" value="Genomic_DNA"/>
</dbReference>
<organism evidence="1 2">
    <name type="scientific">Mycoplasma haemofelis (strain Langford 1)</name>
    <name type="common">Haemobartonella felis</name>
    <dbReference type="NCBI Taxonomy" id="941640"/>
    <lineage>
        <taxon>Bacteria</taxon>
        <taxon>Bacillati</taxon>
        <taxon>Mycoplasmatota</taxon>
        <taxon>Mollicutes</taxon>
        <taxon>Mycoplasmataceae</taxon>
        <taxon>Mycoplasma</taxon>
    </lineage>
</organism>
<dbReference type="HOGENOM" id="CLU_2479993_0_0_14"/>
<gene>
    <name evidence="1" type="ordered locus">HF1_01450</name>
</gene>
<sequence length="87" mass="9987">MICSVGVGLSCYSGILGNYDVYKTTWSKVENNTKLQRNYSSTEENDSFGIKEFKKWCSEVKSSNYSGTVYSNTRRTYGSWQTFISFK</sequence>
<accession>E8ZKI7</accession>
<evidence type="ECO:0000313" key="2">
    <source>
        <dbReference type="Proteomes" id="UP000008637"/>
    </source>
</evidence>
<dbReference type="KEGG" id="mha:HF1_01450"/>